<comment type="caution">
    <text evidence="2">The sequence shown here is derived from an EMBL/GenBank/DDBJ whole genome shotgun (WGS) entry which is preliminary data.</text>
</comment>
<name>A0A9P5Q9Y1_9AGAR</name>
<feature type="region of interest" description="Disordered" evidence="1">
    <location>
        <begin position="606"/>
        <end position="665"/>
    </location>
</feature>
<feature type="region of interest" description="Disordered" evidence="1">
    <location>
        <begin position="902"/>
        <end position="962"/>
    </location>
</feature>
<sequence length="1013" mass="109261">MQYTLIASDPDSARDESSYGENVPIEPPALHLSVTKTLPALPTSLTQNAESFQQQQQKHLESDRLSFENASEMVSGSPQPNPVVDNTLTSRMVNITIKTYADATNIASLYPELAPTVLTMALPSSRPTIPPFSVPTPTQSPAEIVKIKEAAPLLSPHMSPHTSERPNWALAPDSEVQSPAEPTDRHYNARRPKAPSKRSRDAISREFTSFSVHDMACREPLSKTSSRTRSQESEWGSKYDHGFDYRQEPPTPPYMGTYADYLDSKRGNSLENKPLPPKPIPSHNQSISDPAPYVHAFAYAPPSASAWGEPSGVESPSTYKEPAFKAPPPASGAFTYVPPPASAWGEPSEANPPSAYKEPVFEARSPAIDAFTYIPPSASAWFEPGVTQTCLADNQRSFDPMSETAADAYGYAPPLTYTSAVTRPVPSFKQPRFVPASPEAVATDSYTYIPPPASAWSESNEVDSAASSINSSSYAAQMDAAWKAQFGGYASSENLRAHAEDNHQYTNLHKPDRQNSTNSRRVHEYAQNYQEEDEWTGSLPASAYGASGGSSRSHRGGRRSRWGRSYDQDINSNKDDGRICRLDDYTSIYADNYGLDDEWTGSLPASAYGSSSSKSPKRKGGGKKGGGRGYNDHDASSRDNGYHRDGGGCVPPTTSGTGSERYSLSNGESFESRVLQDNTVAVMDNKCLSDNIVPSGYPVERISDRDDDHTAGNLIDFDPTSNYQSSDTAAASSDLPTPASYWQGIRDALTTEENAKQSQPSEPAESVNLSTENQIPENPVQQTLTTSAHFDSEGNSSRSLSSHVTGILIATLKYLSGSVPPIQEAAFAKDKASAHVASMNSGPEVQASVPEALGQVDIGNATSEDVVSTNLKPRAQMPEATKVPTSELIILPDGLSPELSLRRGRSLIRTPPPEELQSGLRRKRSISSTASSRYARSSSSYDTAQQSPGNPTALSSVFNSEQACTPSPRAGLVVLSTSISPGHKVSPVPPPNLFRDVHQVMNTGLLHSSLSHA</sequence>
<dbReference type="OrthoDB" id="2894483at2759"/>
<feature type="region of interest" description="Disordered" evidence="1">
    <location>
        <begin position="153"/>
        <end position="202"/>
    </location>
</feature>
<proteinExistence type="predicted"/>
<feature type="compositionally biased region" description="Basic and acidic residues" evidence="1">
    <location>
        <begin position="564"/>
        <end position="577"/>
    </location>
</feature>
<feature type="compositionally biased region" description="Polar residues" evidence="1">
    <location>
        <begin position="941"/>
        <end position="962"/>
    </location>
</feature>
<protein>
    <submittedName>
        <fullName evidence="2">Uncharacterized protein</fullName>
    </submittedName>
</protein>
<dbReference type="AlphaFoldDB" id="A0A9P5Q9Y1"/>
<evidence type="ECO:0000256" key="1">
    <source>
        <dbReference type="SAM" id="MobiDB-lite"/>
    </source>
</evidence>
<dbReference type="Proteomes" id="UP000772434">
    <property type="component" value="Unassembled WGS sequence"/>
</dbReference>
<evidence type="ECO:0000313" key="3">
    <source>
        <dbReference type="Proteomes" id="UP000772434"/>
    </source>
</evidence>
<feature type="compositionally biased region" description="Basic and acidic residues" evidence="1">
    <location>
        <begin position="229"/>
        <end position="247"/>
    </location>
</feature>
<feature type="region of interest" description="Disordered" evidence="1">
    <location>
        <begin position="689"/>
        <end position="779"/>
    </location>
</feature>
<feature type="compositionally biased region" description="Polar residues" evidence="1">
    <location>
        <begin position="719"/>
        <end position="735"/>
    </location>
</feature>
<accession>A0A9P5Q9Y1</accession>
<feature type="compositionally biased region" description="Basic and acidic residues" evidence="1">
    <location>
        <begin position="630"/>
        <end position="646"/>
    </location>
</feature>
<feature type="compositionally biased region" description="Polar residues" evidence="1">
    <location>
        <begin position="652"/>
        <end position="665"/>
    </location>
</feature>
<keyword evidence="3" id="KW-1185">Reference proteome</keyword>
<feature type="compositionally biased region" description="Basic and acidic residues" evidence="1">
    <location>
        <begin position="701"/>
        <end position="710"/>
    </location>
</feature>
<feature type="compositionally biased region" description="Low complexity" evidence="1">
    <location>
        <begin position="926"/>
        <end position="940"/>
    </location>
</feature>
<organism evidence="2 3">
    <name type="scientific">Rhodocollybia butyracea</name>
    <dbReference type="NCBI Taxonomy" id="206335"/>
    <lineage>
        <taxon>Eukaryota</taxon>
        <taxon>Fungi</taxon>
        <taxon>Dikarya</taxon>
        <taxon>Basidiomycota</taxon>
        <taxon>Agaricomycotina</taxon>
        <taxon>Agaricomycetes</taxon>
        <taxon>Agaricomycetidae</taxon>
        <taxon>Agaricales</taxon>
        <taxon>Marasmiineae</taxon>
        <taxon>Omphalotaceae</taxon>
        <taxon>Rhodocollybia</taxon>
    </lineage>
</organism>
<feature type="compositionally biased region" description="Basic residues" evidence="1">
    <location>
        <begin position="615"/>
        <end position="626"/>
    </location>
</feature>
<evidence type="ECO:0000313" key="2">
    <source>
        <dbReference type="EMBL" id="KAF9077007.1"/>
    </source>
</evidence>
<feature type="region of interest" description="Disordered" evidence="1">
    <location>
        <begin position="1"/>
        <end position="23"/>
    </location>
</feature>
<feature type="compositionally biased region" description="Basic residues" evidence="1">
    <location>
        <begin position="552"/>
        <end position="562"/>
    </location>
</feature>
<feature type="compositionally biased region" description="Polar residues" evidence="1">
    <location>
        <begin position="756"/>
        <end position="779"/>
    </location>
</feature>
<feature type="region of interest" description="Disordered" evidence="1">
    <location>
        <begin position="527"/>
        <end position="577"/>
    </location>
</feature>
<feature type="compositionally biased region" description="Basic residues" evidence="1">
    <location>
        <begin position="188"/>
        <end position="197"/>
    </location>
</feature>
<feature type="region of interest" description="Disordered" evidence="1">
    <location>
        <begin position="218"/>
        <end position="274"/>
    </location>
</feature>
<gene>
    <name evidence="2" type="ORF">BDP27DRAFT_1414137</name>
</gene>
<dbReference type="EMBL" id="JADNRY010000005">
    <property type="protein sequence ID" value="KAF9077007.1"/>
    <property type="molecule type" value="Genomic_DNA"/>
</dbReference>
<reference evidence="2" key="1">
    <citation type="submission" date="2020-11" db="EMBL/GenBank/DDBJ databases">
        <authorList>
            <consortium name="DOE Joint Genome Institute"/>
            <person name="Ahrendt S."/>
            <person name="Riley R."/>
            <person name="Andreopoulos W."/>
            <person name="Labutti K."/>
            <person name="Pangilinan J."/>
            <person name="Ruiz-Duenas F.J."/>
            <person name="Barrasa J.M."/>
            <person name="Sanchez-Garcia M."/>
            <person name="Camarero S."/>
            <person name="Miyauchi S."/>
            <person name="Serrano A."/>
            <person name="Linde D."/>
            <person name="Babiker R."/>
            <person name="Drula E."/>
            <person name="Ayuso-Fernandez I."/>
            <person name="Pacheco R."/>
            <person name="Padilla G."/>
            <person name="Ferreira P."/>
            <person name="Barriuso J."/>
            <person name="Kellner H."/>
            <person name="Castanera R."/>
            <person name="Alfaro M."/>
            <person name="Ramirez L."/>
            <person name="Pisabarro A.G."/>
            <person name="Kuo A."/>
            <person name="Tritt A."/>
            <person name="Lipzen A."/>
            <person name="He G."/>
            <person name="Yan M."/>
            <person name="Ng V."/>
            <person name="Cullen D."/>
            <person name="Martin F."/>
            <person name="Rosso M.-N."/>
            <person name="Henrissat B."/>
            <person name="Hibbett D."/>
            <person name="Martinez A.T."/>
            <person name="Grigoriev I.V."/>
        </authorList>
    </citation>
    <scope>NUCLEOTIDE SEQUENCE</scope>
    <source>
        <strain evidence="2">AH 40177</strain>
    </source>
</reference>